<feature type="signal peptide" evidence="1">
    <location>
        <begin position="1"/>
        <end position="20"/>
    </location>
</feature>
<evidence type="ECO:0000313" key="3">
    <source>
        <dbReference type="EMBL" id="VEA73045.1"/>
    </source>
</evidence>
<feature type="chain" id="PRO_5018645426" description="DUF4377 domain-containing protein" evidence="1">
    <location>
        <begin position="21"/>
        <end position="115"/>
    </location>
</feature>
<evidence type="ECO:0000313" key="4">
    <source>
        <dbReference type="Proteomes" id="UP000271603"/>
    </source>
</evidence>
<dbReference type="Proteomes" id="UP000271603">
    <property type="component" value="Chromosome"/>
</dbReference>
<organism evidence="3 4">
    <name type="scientific">Serratia rubidaea</name>
    <name type="common">Serratia marinorubra</name>
    <dbReference type="NCBI Taxonomy" id="61652"/>
    <lineage>
        <taxon>Bacteria</taxon>
        <taxon>Pseudomonadati</taxon>
        <taxon>Pseudomonadota</taxon>
        <taxon>Gammaproteobacteria</taxon>
        <taxon>Enterobacterales</taxon>
        <taxon>Yersiniaceae</taxon>
        <taxon>Serratia</taxon>
    </lineage>
</organism>
<reference evidence="3 4" key="1">
    <citation type="submission" date="2018-12" db="EMBL/GenBank/DDBJ databases">
        <authorList>
            <consortium name="Pathogen Informatics"/>
        </authorList>
    </citation>
    <scope>NUCLEOTIDE SEQUENCE [LARGE SCALE GENOMIC DNA]</scope>
    <source>
        <strain evidence="3 4">NCTC9419</strain>
    </source>
</reference>
<keyword evidence="1" id="KW-0732">Signal</keyword>
<evidence type="ECO:0000259" key="2">
    <source>
        <dbReference type="Pfam" id="PF14302"/>
    </source>
</evidence>
<proteinExistence type="predicted"/>
<dbReference type="Pfam" id="PF14302">
    <property type="entry name" value="DUF4377"/>
    <property type="match status" value="1"/>
</dbReference>
<dbReference type="InterPro" id="IPR025485">
    <property type="entry name" value="DUF4377"/>
</dbReference>
<evidence type="ECO:0000256" key="1">
    <source>
        <dbReference type="SAM" id="SignalP"/>
    </source>
</evidence>
<gene>
    <name evidence="3" type="ORF">NCTC9419_04664</name>
</gene>
<accession>A0A3S4GN83</accession>
<protein>
    <recommendedName>
        <fullName evidence="2">DUF4377 domain-containing protein</fullName>
    </recommendedName>
</protein>
<dbReference type="STRING" id="61652.AXX16_3379"/>
<feature type="domain" description="DUF4377" evidence="2">
    <location>
        <begin position="38"/>
        <end position="112"/>
    </location>
</feature>
<dbReference type="PROSITE" id="PS51257">
    <property type="entry name" value="PROKAR_LIPOPROTEIN"/>
    <property type="match status" value="1"/>
</dbReference>
<name>A0A3S4GN83_SERRU</name>
<sequence>MKNKSLALLLLAGLTGCSQSSTSPEASAPAAGKSETLYVNSRLVDCVGVAPMKCMQVRQTPDAEWELFYTQIEGFAFTPGYRYKLLVNVSELENVPADASSLRYVLVKQLEKTKA</sequence>
<dbReference type="EMBL" id="LR134155">
    <property type="protein sequence ID" value="VEA73045.1"/>
    <property type="molecule type" value="Genomic_DNA"/>
</dbReference>
<dbReference type="AlphaFoldDB" id="A0A3S4GN83"/>